<evidence type="ECO:0000256" key="1">
    <source>
        <dbReference type="SAM" id="MobiDB-lite"/>
    </source>
</evidence>
<reference evidence="2 3" key="1">
    <citation type="submission" date="2023-07" db="EMBL/GenBank/DDBJ databases">
        <title>Genomic Encyclopedia of Type Strains, Phase IV (KMG-IV): sequencing the most valuable type-strain genomes for metagenomic binning, comparative biology and taxonomic classification.</title>
        <authorList>
            <person name="Goeker M."/>
        </authorList>
    </citation>
    <scope>NUCLEOTIDE SEQUENCE [LARGE SCALE GENOMIC DNA]</scope>
    <source>
        <strain evidence="2 3">DSM 105143</strain>
    </source>
</reference>
<dbReference type="InterPro" id="IPR029064">
    <property type="entry name" value="Ribosomal_eL30-like_sf"/>
</dbReference>
<evidence type="ECO:0000313" key="2">
    <source>
        <dbReference type="EMBL" id="MDQ0222521.1"/>
    </source>
</evidence>
<proteinExistence type="predicted"/>
<dbReference type="Gene3D" id="3.30.1330.30">
    <property type="match status" value="1"/>
</dbReference>
<name>A0ABT9YR96_9STRE</name>
<dbReference type="EMBL" id="JAUSTM010000008">
    <property type="protein sequence ID" value="MDQ0222521.1"/>
    <property type="molecule type" value="Genomic_DNA"/>
</dbReference>
<organism evidence="2 3">
    <name type="scientific">Streptococcus moroccensis</name>
    <dbReference type="NCBI Taxonomy" id="1451356"/>
    <lineage>
        <taxon>Bacteria</taxon>
        <taxon>Bacillati</taxon>
        <taxon>Bacillota</taxon>
        <taxon>Bacilli</taxon>
        <taxon>Lactobacillales</taxon>
        <taxon>Streptococcaceae</taxon>
        <taxon>Streptococcus</taxon>
    </lineage>
</organism>
<sequence>MKDLNETILQKASGENRLNPDQQRLYLGTYRERVLLVATIEQANRLEEMHGLAALFDHYQQSIAPLTLKLSSHLSQSAQTFYMKLAQEKQIPFSLIEENTNQSSYGLVVHTDHAINQETIDVLELLPKKQATESRQSEMPKKSFWSKLFGKS</sequence>
<dbReference type="InterPro" id="IPR012543">
    <property type="entry name" value="DUF1694"/>
</dbReference>
<evidence type="ECO:0000313" key="3">
    <source>
        <dbReference type="Proteomes" id="UP001223079"/>
    </source>
</evidence>
<feature type="region of interest" description="Disordered" evidence="1">
    <location>
        <begin position="131"/>
        <end position="152"/>
    </location>
</feature>
<dbReference type="RefSeq" id="WP_307121710.1">
    <property type="nucleotide sequence ID" value="NZ_JAUSTM010000008.1"/>
</dbReference>
<dbReference type="PIRSF" id="PIRSF034303">
    <property type="entry name" value="DUF1694"/>
    <property type="match status" value="1"/>
</dbReference>
<dbReference type="Pfam" id="PF07997">
    <property type="entry name" value="DUF1694"/>
    <property type="match status" value="1"/>
</dbReference>
<gene>
    <name evidence="2" type="ORF">J2S23_001073</name>
</gene>
<dbReference type="SUPFAM" id="SSF160515">
    <property type="entry name" value="YueI-like"/>
    <property type="match status" value="1"/>
</dbReference>
<protein>
    <submittedName>
        <fullName evidence="2">Uncharacterized protein YueI</fullName>
    </submittedName>
</protein>
<dbReference type="Proteomes" id="UP001223079">
    <property type="component" value="Unassembled WGS sequence"/>
</dbReference>
<comment type="caution">
    <text evidence="2">The sequence shown here is derived from an EMBL/GenBank/DDBJ whole genome shotgun (WGS) entry which is preliminary data.</text>
</comment>
<keyword evidence="3" id="KW-1185">Reference proteome</keyword>
<feature type="compositionally biased region" description="Basic and acidic residues" evidence="1">
    <location>
        <begin position="131"/>
        <end position="141"/>
    </location>
</feature>
<accession>A0ABT9YR96</accession>